<feature type="transmembrane region" description="Helical" evidence="1">
    <location>
        <begin position="61"/>
        <end position="81"/>
    </location>
</feature>
<keyword evidence="1" id="KW-0812">Transmembrane</keyword>
<reference evidence="3" key="1">
    <citation type="journal article" date="2019" name="Int. J. Syst. Evol. Microbiol.">
        <title>The Global Catalogue of Microorganisms (GCM) 10K type strain sequencing project: providing services to taxonomists for standard genome sequencing and annotation.</title>
        <authorList>
            <consortium name="The Broad Institute Genomics Platform"/>
            <consortium name="The Broad Institute Genome Sequencing Center for Infectious Disease"/>
            <person name="Wu L."/>
            <person name="Ma J."/>
        </authorList>
    </citation>
    <scope>NUCLEOTIDE SEQUENCE [LARGE SCALE GENOMIC DNA]</scope>
    <source>
        <strain evidence="3">CGMCC 1.7693</strain>
    </source>
</reference>
<name>A0ABQ2NV37_9BACI</name>
<feature type="transmembrane region" description="Helical" evidence="1">
    <location>
        <begin position="102"/>
        <end position="130"/>
    </location>
</feature>
<comment type="caution">
    <text evidence="2">The sequence shown here is derived from an EMBL/GenBank/DDBJ whole genome shotgun (WGS) entry which is preliminary data.</text>
</comment>
<evidence type="ECO:0000256" key="1">
    <source>
        <dbReference type="SAM" id="Phobius"/>
    </source>
</evidence>
<dbReference type="RefSeq" id="WP_188734554.1">
    <property type="nucleotide sequence ID" value="NZ_BMLW01000006.1"/>
</dbReference>
<dbReference type="PANTHER" id="PTHR37305">
    <property type="entry name" value="INTEGRAL MEMBRANE PROTEIN-RELATED"/>
    <property type="match status" value="1"/>
</dbReference>
<gene>
    <name evidence="2" type="ORF">GCM10011346_22690</name>
</gene>
<protein>
    <recommendedName>
        <fullName evidence="4">ABC-2 type transport system permease protein</fullName>
    </recommendedName>
</protein>
<keyword evidence="3" id="KW-1185">Reference proteome</keyword>
<dbReference type="EMBL" id="BMLW01000006">
    <property type="protein sequence ID" value="GGP11255.1"/>
    <property type="molecule type" value="Genomic_DNA"/>
</dbReference>
<feature type="transmembrane region" description="Helical" evidence="1">
    <location>
        <begin position="18"/>
        <end position="38"/>
    </location>
</feature>
<accession>A0ABQ2NV37</accession>
<evidence type="ECO:0000313" key="3">
    <source>
        <dbReference type="Proteomes" id="UP000641206"/>
    </source>
</evidence>
<evidence type="ECO:0008006" key="4">
    <source>
        <dbReference type="Google" id="ProtNLM"/>
    </source>
</evidence>
<evidence type="ECO:0000313" key="2">
    <source>
        <dbReference type="EMBL" id="GGP11255.1"/>
    </source>
</evidence>
<proteinExistence type="predicted"/>
<dbReference type="Pfam" id="PF12730">
    <property type="entry name" value="ABC2_membrane_4"/>
    <property type="match status" value="1"/>
</dbReference>
<dbReference type="Proteomes" id="UP000641206">
    <property type="component" value="Unassembled WGS sequence"/>
</dbReference>
<dbReference type="PANTHER" id="PTHR37305:SF1">
    <property type="entry name" value="MEMBRANE PROTEIN"/>
    <property type="match status" value="1"/>
</dbReference>
<organism evidence="2 3">
    <name type="scientific">Oceanobacillus neutriphilus</name>
    <dbReference type="NCBI Taxonomy" id="531815"/>
    <lineage>
        <taxon>Bacteria</taxon>
        <taxon>Bacillati</taxon>
        <taxon>Bacillota</taxon>
        <taxon>Bacilli</taxon>
        <taxon>Bacillales</taxon>
        <taxon>Bacillaceae</taxon>
        <taxon>Oceanobacillus</taxon>
    </lineage>
</organism>
<sequence length="249" mass="27532">MDNLIKAEWFKLRKDRSLWTLIIILTAVSLLYPLLIVFDDGADTVKVIDFYRNSILGGNNYVLRLVPCILAGFFISSEYAIGTMKSIAASGNSRIRIYFAKLIVYSIGAIFISLIFPIVFTGAASVFLHFNGMPGIGYFAGTIGLTILYAVAFASIMAMFATIFTDSGKAIGFMLIFFILFDSILFLLSQLNPILEAVFNYSVFKLFLDIVNVDTVNGAEMIKLVVVPVVTFIAFGILGSVLFQKKEIK</sequence>
<keyword evidence="1" id="KW-0472">Membrane</keyword>
<feature type="transmembrane region" description="Helical" evidence="1">
    <location>
        <begin position="136"/>
        <end position="164"/>
    </location>
</feature>
<feature type="transmembrane region" description="Helical" evidence="1">
    <location>
        <begin position="171"/>
        <end position="191"/>
    </location>
</feature>
<keyword evidence="1" id="KW-1133">Transmembrane helix</keyword>
<feature type="transmembrane region" description="Helical" evidence="1">
    <location>
        <begin position="221"/>
        <end position="243"/>
    </location>
</feature>